<dbReference type="GO" id="GO:0001591">
    <property type="term" value="F:dopamine neurotransmitter receptor activity, coupled via Gi/Go"/>
    <property type="evidence" value="ECO:0007669"/>
    <property type="project" value="TreeGrafter"/>
</dbReference>
<feature type="transmembrane region" description="Helical" evidence="12">
    <location>
        <begin position="55"/>
        <end position="78"/>
    </location>
</feature>
<evidence type="ECO:0000313" key="14">
    <source>
        <dbReference type="Proteomes" id="UP000492821"/>
    </source>
</evidence>
<comment type="similarity">
    <text evidence="10">Belongs to the G-protein coupled receptor 1 family.</text>
</comment>
<evidence type="ECO:0000256" key="10">
    <source>
        <dbReference type="RuleBase" id="RU000688"/>
    </source>
</evidence>
<dbReference type="InterPro" id="IPR017452">
    <property type="entry name" value="GPCR_Rhodpsn_7TM"/>
</dbReference>
<evidence type="ECO:0000256" key="12">
    <source>
        <dbReference type="SAM" id="Phobius"/>
    </source>
</evidence>
<dbReference type="GO" id="GO:0045202">
    <property type="term" value="C:synapse"/>
    <property type="evidence" value="ECO:0007669"/>
    <property type="project" value="GOC"/>
</dbReference>
<dbReference type="PANTHER" id="PTHR24248:SF125">
    <property type="entry name" value="DOPAMINE D2-LIKE RECEPTOR"/>
    <property type="match status" value="1"/>
</dbReference>
<proteinExistence type="inferred from homology"/>
<evidence type="ECO:0000256" key="6">
    <source>
        <dbReference type="ARBA" id="ARBA00023136"/>
    </source>
</evidence>
<keyword evidence="4 12" id="KW-1133">Transmembrane helix</keyword>
<dbReference type="InterPro" id="IPR000276">
    <property type="entry name" value="GPCR_Rhodpsn"/>
</dbReference>
<name>A0A7E4VY70_PANRE</name>
<dbReference type="Gene3D" id="1.20.1070.10">
    <property type="entry name" value="Rhodopsin 7-helix transmembrane proteins"/>
    <property type="match status" value="2"/>
</dbReference>
<organism evidence="14 15">
    <name type="scientific">Panagrellus redivivus</name>
    <name type="common">Microworm</name>
    <dbReference type="NCBI Taxonomy" id="6233"/>
    <lineage>
        <taxon>Eukaryota</taxon>
        <taxon>Metazoa</taxon>
        <taxon>Ecdysozoa</taxon>
        <taxon>Nematoda</taxon>
        <taxon>Chromadorea</taxon>
        <taxon>Rhabditida</taxon>
        <taxon>Tylenchina</taxon>
        <taxon>Panagrolaimomorpha</taxon>
        <taxon>Panagrolaimoidea</taxon>
        <taxon>Panagrolaimidae</taxon>
        <taxon>Panagrellus</taxon>
    </lineage>
</organism>
<dbReference type="GO" id="GO:0004930">
    <property type="term" value="F:G protein-coupled receptor activity"/>
    <property type="evidence" value="ECO:0007669"/>
    <property type="project" value="UniProtKB-KW"/>
</dbReference>
<dbReference type="Pfam" id="PF00001">
    <property type="entry name" value="7tm_1"/>
    <property type="match status" value="1"/>
</dbReference>
<feature type="transmembrane region" description="Helical" evidence="12">
    <location>
        <begin position="21"/>
        <end position="43"/>
    </location>
</feature>
<reference evidence="14" key="1">
    <citation type="journal article" date="2013" name="Genetics">
        <title>The draft genome and transcriptome of Panagrellus redivivus are shaped by the harsh demands of a free-living lifestyle.</title>
        <authorList>
            <person name="Srinivasan J."/>
            <person name="Dillman A.R."/>
            <person name="Macchietto M.G."/>
            <person name="Heikkinen L."/>
            <person name="Lakso M."/>
            <person name="Fracchia K.M."/>
            <person name="Antoshechkin I."/>
            <person name="Mortazavi A."/>
            <person name="Wong G."/>
            <person name="Sternberg P.W."/>
        </authorList>
    </citation>
    <scope>NUCLEOTIDE SEQUENCE [LARGE SCALE GENOMIC DNA]</scope>
    <source>
        <strain evidence="14">MT8872</strain>
    </source>
</reference>
<keyword evidence="7" id="KW-1015">Disulfide bond</keyword>
<keyword evidence="14" id="KW-1185">Reference proteome</keyword>
<keyword evidence="3 10" id="KW-0812">Transmembrane</keyword>
<feature type="domain" description="G-protein coupled receptors family 1 profile" evidence="13">
    <location>
        <begin position="35"/>
        <end position="610"/>
    </location>
</feature>
<feature type="transmembrane region" description="Helical" evidence="12">
    <location>
        <begin position="176"/>
        <end position="201"/>
    </location>
</feature>
<dbReference type="PRINTS" id="PR00237">
    <property type="entry name" value="GPCRRHODOPSN"/>
</dbReference>
<accession>A0A7E4VY70</accession>
<keyword evidence="6 12" id="KW-0472">Membrane</keyword>
<sequence length="629" mass="70122">MNVTEAVTNASTVVPIVTRNYALILAIIPLMTIFGNALVMLAVYRERSLQTVTNYLIVSLAVSDFLVAICVMSFAVYFEYNAFSWGLGSTLCNLYIGVDVACSTASILNLLAISLDRYIAISHPLAYAQYGTHGKRALVSVTVVWGISIAVGMPVFMGANQIDAENATSCEFTNGYFIIISSILSFFVPAVAMIALYTVIFRRLRQRERARSLRHLHTPHTNNKPENERISNALLSGARIARQMGQHFKDKSDQIMLEISYQTSSYPTLSSSEEESNSSNAKSYVPSREISPPKVPSTRLSLNSHGSDPKAEIHTQDGSLMRSFGEDLEDELFPFIDSNCSRSNSRTENACSYKLSSRLKVIRQQSYSMAPLDTLIFTRLGETSEVRQNATTTTTPDEARKGVKSQKNGILVNSQSVPLDVPLNGFSTTGKHLTVATPGRKNGGSHGLTTSRKNDYMLASVYSLCRLGKKKNQGKRNNFKTYSNDRSHGGDDRLSVNTNSPKLRSDESWQDSIRDCKDELWKRVTGGFRTRPSRQLVKKATKQMKREHKATVTLAVVLAVFLGCWLPFFTLHLSNAICMLNQADTCVHIMATFFTTWLGYLNSSLNPLIYTVFDQRFRKAFRNILHCSR</sequence>
<evidence type="ECO:0000256" key="9">
    <source>
        <dbReference type="ARBA" id="ARBA00023224"/>
    </source>
</evidence>
<protein>
    <submittedName>
        <fullName evidence="15">G_PROTEIN_RECEP_F1_2 domain-containing protein</fullName>
    </submittedName>
</protein>
<dbReference type="SUPFAM" id="SSF81321">
    <property type="entry name" value="Family A G protein-coupled receptor-like"/>
    <property type="match status" value="1"/>
</dbReference>
<evidence type="ECO:0000256" key="7">
    <source>
        <dbReference type="ARBA" id="ARBA00023157"/>
    </source>
</evidence>
<comment type="subcellular location">
    <subcellularLocation>
        <location evidence="1">Cell membrane</location>
        <topology evidence="1">Multi-pass membrane protein</topology>
    </subcellularLocation>
</comment>
<dbReference type="PANTHER" id="PTHR24248">
    <property type="entry name" value="ADRENERGIC RECEPTOR-RELATED G-PROTEIN COUPLED RECEPTOR"/>
    <property type="match status" value="1"/>
</dbReference>
<evidence type="ECO:0000256" key="2">
    <source>
        <dbReference type="ARBA" id="ARBA00022475"/>
    </source>
</evidence>
<evidence type="ECO:0000256" key="8">
    <source>
        <dbReference type="ARBA" id="ARBA00023170"/>
    </source>
</evidence>
<evidence type="ECO:0000256" key="1">
    <source>
        <dbReference type="ARBA" id="ARBA00004651"/>
    </source>
</evidence>
<evidence type="ECO:0000313" key="15">
    <source>
        <dbReference type="WBParaSite" id="Pan_g4690.t1"/>
    </source>
</evidence>
<dbReference type="PROSITE" id="PS00237">
    <property type="entry name" value="G_PROTEIN_RECEP_F1_1"/>
    <property type="match status" value="1"/>
</dbReference>
<dbReference type="SMART" id="SM01381">
    <property type="entry name" value="7TM_GPCR_Srsx"/>
    <property type="match status" value="1"/>
</dbReference>
<dbReference type="AlphaFoldDB" id="A0A7E4VY70"/>
<dbReference type="WBParaSite" id="Pan_g4690.t1">
    <property type="protein sequence ID" value="Pan_g4690.t1"/>
    <property type="gene ID" value="Pan_g4690"/>
</dbReference>
<reference evidence="15" key="2">
    <citation type="submission" date="2020-10" db="UniProtKB">
        <authorList>
            <consortium name="WormBaseParasite"/>
        </authorList>
    </citation>
    <scope>IDENTIFICATION</scope>
</reference>
<keyword evidence="2" id="KW-1003">Cell membrane</keyword>
<feature type="transmembrane region" description="Helical" evidence="12">
    <location>
        <begin position="550"/>
        <end position="569"/>
    </location>
</feature>
<feature type="transmembrane region" description="Helical" evidence="12">
    <location>
        <begin position="589"/>
        <end position="613"/>
    </location>
</feature>
<evidence type="ECO:0000256" key="11">
    <source>
        <dbReference type="SAM" id="MobiDB-lite"/>
    </source>
</evidence>
<keyword evidence="5 10" id="KW-0297">G-protein coupled receptor</keyword>
<feature type="transmembrane region" description="Helical" evidence="12">
    <location>
        <begin position="94"/>
        <end position="115"/>
    </location>
</feature>
<feature type="compositionally biased region" description="Basic and acidic residues" evidence="11">
    <location>
        <begin position="483"/>
        <end position="494"/>
    </location>
</feature>
<evidence type="ECO:0000259" key="13">
    <source>
        <dbReference type="PROSITE" id="PS50262"/>
    </source>
</evidence>
<dbReference type="PROSITE" id="PS50262">
    <property type="entry name" value="G_PROTEIN_RECEP_F1_2"/>
    <property type="match status" value="1"/>
</dbReference>
<feature type="region of interest" description="Disordered" evidence="11">
    <location>
        <begin position="475"/>
        <end position="506"/>
    </location>
</feature>
<keyword evidence="8 10" id="KW-0675">Receptor</keyword>
<dbReference type="FunFam" id="1.20.1070.10:FF:000523">
    <property type="entry name" value="5-hydroxytryptamine receptor 2B"/>
    <property type="match status" value="1"/>
</dbReference>
<dbReference type="GO" id="GO:0005886">
    <property type="term" value="C:plasma membrane"/>
    <property type="evidence" value="ECO:0007669"/>
    <property type="project" value="UniProtKB-SubCell"/>
</dbReference>
<evidence type="ECO:0000256" key="3">
    <source>
        <dbReference type="ARBA" id="ARBA00022692"/>
    </source>
</evidence>
<dbReference type="Proteomes" id="UP000492821">
    <property type="component" value="Unassembled WGS sequence"/>
</dbReference>
<keyword evidence="9 10" id="KW-0807">Transducer</keyword>
<evidence type="ECO:0000256" key="5">
    <source>
        <dbReference type="ARBA" id="ARBA00023040"/>
    </source>
</evidence>
<feature type="transmembrane region" description="Helical" evidence="12">
    <location>
        <begin position="136"/>
        <end position="156"/>
    </location>
</feature>
<feature type="region of interest" description="Disordered" evidence="11">
    <location>
        <begin position="267"/>
        <end position="316"/>
    </location>
</feature>
<evidence type="ECO:0000256" key="4">
    <source>
        <dbReference type="ARBA" id="ARBA00022989"/>
    </source>
</evidence>